<protein>
    <submittedName>
        <fullName evidence="3">Extracellular solute-binding protein</fullName>
    </submittedName>
</protein>
<feature type="chain" id="PRO_5043409774" evidence="2">
    <location>
        <begin position="21"/>
        <end position="363"/>
    </location>
</feature>
<dbReference type="EMBL" id="JAUBDJ010000014">
    <property type="protein sequence ID" value="MDW0118588.1"/>
    <property type="molecule type" value="Genomic_DNA"/>
</dbReference>
<proteinExistence type="predicted"/>
<sequence>MKISKLKTAIGLGILSIVLAGCGTNTKKSTVSTVNENDPLQTIVEKAKAEGQIASVGMPDTWANWVETWDNIEAKYGIKQSDTDMSSAEELAKFESEGKNGTADIGDVGINFGPLAKQRGLTLKYKTSYWDEIPDWAKDDAGDWVLSYTGTIAFITDKQNVEKAPTSWAELANGDYRVSVGDVMKATQAQFGVLAAAIANGGDEANIQPGIDYFNEIAKKGRLTAVDATIANLEKGEIDVAIVWDFNGLNYRDQINPDRFEVTIPTDGSVMSGYTTVINKNAPHPNAAKLVREYILSDEGQINLAKGYARPIRDVKLPEEVKAKLLPDEAYRNVRQVKNHEAWDKTAIELPRLWQQEVLVNAR</sequence>
<dbReference type="GO" id="GO:0030975">
    <property type="term" value="F:thiamine binding"/>
    <property type="evidence" value="ECO:0007669"/>
    <property type="project" value="TreeGrafter"/>
</dbReference>
<dbReference type="PANTHER" id="PTHR30006">
    <property type="entry name" value="THIAMINE-BINDING PERIPLASMIC PROTEIN-RELATED"/>
    <property type="match status" value="1"/>
</dbReference>
<evidence type="ECO:0000256" key="2">
    <source>
        <dbReference type="SAM" id="SignalP"/>
    </source>
</evidence>
<evidence type="ECO:0000256" key="1">
    <source>
        <dbReference type="ARBA" id="ARBA00022729"/>
    </source>
</evidence>
<dbReference type="AlphaFoldDB" id="A0AAW9AG12"/>
<dbReference type="Proteomes" id="UP001271648">
    <property type="component" value="Unassembled WGS sequence"/>
</dbReference>
<dbReference type="PANTHER" id="PTHR30006:SF2">
    <property type="entry name" value="ABC TRANSPORTER SUBSTRATE-BINDING PROTEIN"/>
    <property type="match status" value="1"/>
</dbReference>
<dbReference type="GO" id="GO:0015888">
    <property type="term" value="P:thiamine transport"/>
    <property type="evidence" value="ECO:0007669"/>
    <property type="project" value="TreeGrafter"/>
</dbReference>
<accession>A0AAW9AG12</accession>
<dbReference type="GO" id="GO:0030288">
    <property type="term" value="C:outer membrane-bounded periplasmic space"/>
    <property type="evidence" value="ECO:0007669"/>
    <property type="project" value="TreeGrafter"/>
</dbReference>
<dbReference type="Gene3D" id="3.40.190.10">
    <property type="entry name" value="Periplasmic binding protein-like II"/>
    <property type="match status" value="2"/>
</dbReference>
<gene>
    <name evidence="3" type="ORF">QTL97_16805</name>
</gene>
<organism evidence="3 4">
    <name type="scientific">Sporosarcina thermotolerans</name>
    <dbReference type="NCBI Taxonomy" id="633404"/>
    <lineage>
        <taxon>Bacteria</taxon>
        <taxon>Bacillati</taxon>
        <taxon>Bacillota</taxon>
        <taxon>Bacilli</taxon>
        <taxon>Bacillales</taxon>
        <taxon>Caryophanaceae</taxon>
        <taxon>Sporosarcina</taxon>
    </lineage>
</organism>
<keyword evidence="4" id="KW-1185">Reference proteome</keyword>
<comment type="caution">
    <text evidence="3">The sequence shown here is derived from an EMBL/GenBank/DDBJ whole genome shotgun (WGS) entry which is preliminary data.</text>
</comment>
<dbReference type="Pfam" id="PF13343">
    <property type="entry name" value="SBP_bac_6"/>
    <property type="match status" value="1"/>
</dbReference>
<keyword evidence="1 2" id="KW-0732">Signal</keyword>
<dbReference type="PROSITE" id="PS51257">
    <property type="entry name" value="PROKAR_LIPOPROTEIN"/>
    <property type="match status" value="1"/>
</dbReference>
<dbReference type="RefSeq" id="WP_283734180.1">
    <property type="nucleotide sequence ID" value="NZ_CP125968.1"/>
</dbReference>
<dbReference type="SUPFAM" id="SSF53850">
    <property type="entry name" value="Periplasmic binding protein-like II"/>
    <property type="match status" value="1"/>
</dbReference>
<reference evidence="3 4" key="1">
    <citation type="submission" date="2023-06" db="EMBL/GenBank/DDBJ databases">
        <title>Sporosarcina sp. nov., isolated from Korean traditional fermented seafood 'Jeotgal'.</title>
        <authorList>
            <person name="Yang A.I."/>
            <person name="Shin N.-R."/>
        </authorList>
    </citation>
    <scope>NUCLEOTIDE SEQUENCE [LARGE SCALE GENOMIC DNA]</scope>
    <source>
        <strain evidence="3 4">KCTC43456</strain>
    </source>
</reference>
<evidence type="ECO:0000313" key="3">
    <source>
        <dbReference type="EMBL" id="MDW0118588.1"/>
    </source>
</evidence>
<dbReference type="GO" id="GO:0030976">
    <property type="term" value="F:thiamine pyrophosphate binding"/>
    <property type="evidence" value="ECO:0007669"/>
    <property type="project" value="TreeGrafter"/>
</dbReference>
<name>A0AAW9AG12_9BACL</name>
<feature type="signal peptide" evidence="2">
    <location>
        <begin position="1"/>
        <end position="20"/>
    </location>
</feature>
<evidence type="ECO:0000313" key="4">
    <source>
        <dbReference type="Proteomes" id="UP001271648"/>
    </source>
</evidence>